<dbReference type="InterPro" id="IPR001841">
    <property type="entry name" value="Znf_RING"/>
</dbReference>
<keyword evidence="2 4" id="KW-0863">Zinc-finger</keyword>
<dbReference type="InParanoid" id="A0A1Y2G5G5"/>
<organism evidence="6 7">
    <name type="scientific">Leucosporidium creatinivorum</name>
    <dbReference type="NCBI Taxonomy" id="106004"/>
    <lineage>
        <taxon>Eukaryota</taxon>
        <taxon>Fungi</taxon>
        <taxon>Dikarya</taxon>
        <taxon>Basidiomycota</taxon>
        <taxon>Pucciniomycotina</taxon>
        <taxon>Microbotryomycetes</taxon>
        <taxon>Leucosporidiales</taxon>
        <taxon>Leucosporidium</taxon>
    </lineage>
</organism>
<dbReference type="SUPFAM" id="SSF57850">
    <property type="entry name" value="RING/U-box"/>
    <property type="match status" value="1"/>
</dbReference>
<feature type="domain" description="RING-type" evidence="5">
    <location>
        <begin position="20"/>
        <end position="66"/>
    </location>
</feature>
<proteinExistence type="predicted"/>
<dbReference type="PANTHER" id="PTHR10131">
    <property type="entry name" value="TNF RECEPTOR ASSOCIATED FACTOR"/>
    <property type="match status" value="1"/>
</dbReference>
<accession>A0A1Y2G5G5</accession>
<reference evidence="6 7" key="1">
    <citation type="submission" date="2016-07" db="EMBL/GenBank/DDBJ databases">
        <title>Pervasive Adenine N6-methylation of Active Genes in Fungi.</title>
        <authorList>
            <consortium name="DOE Joint Genome Institute"/>
            <person name="Mondo S.J."/>
            <person name="Dannebaum R.O."/>
            <person name="Kuo R.C."/>
            <person name="Labutti K."/>
            <person name="Haridas S."/>
            <person name="Kuo A."/>
            <person name="Salamov A."/>
            <person name="Ahrendt S.R."/>
            <person name="Lipzen A."/>
            <person name="Sullivan W."/>
            <person name="Andreopoulos W.B."/>
            <person name="Clum A."/>
            <person name="Lindquist E."/>
            <person name="Daum C."/>
            <person name="Ramamoorthy G.K."/>
            <person name="Gryganskyi A."/>
            <person name="Culley D."/>
            <person name="Magnuson J.K."/>
            <person name="James T.Y."/>
            <person name="O'Malley M.A."/>
            <person name="Stajich J.E."/>
            <person name="Spatafora J.W."/>
            <person name="Visel A."/>
            <person name="Grigoriev I.V."/>
        </authorList>
    </citation>
    <scope>NUCLEOTIDE SEQUENCE [LARGE SCALE GENOMIC DNA]</scope>
    <source>
        <strain evidence="6 7">62-1032</strain>
    </source>
</reference>
<dbReference type="EMBL" id="MCGR01000003">
    <property type="protein sequence ID" value="ORY90741.1"/>
    <property type="molecule type" value="Genomic_DNA"/>
</dbReference>
<dbReference type="Pfam" id="PF00097">
    <property type="entry name" value="zf-C3HC4"/>
    <property type="match status" value="1"/>
</dbReference>
<protein>
    <recommendedName>
        <fullName evidence="5">RING-type domain-containing protein</fullName>
    </recommendedName>
</protein>
<dbReference type="PANTHER" id="PTHR10131:SF94">
    <property type="entry name" value="TNF RECEPTOR-ASSOCIATED FACTOR 4"/>
    <property type="match status" value="1"/>
</dbReference>
<evidence type="ECO:0000256" key="4">
    <source>
        <dbReference type="PROSITE-ProRule" id="PRU00175"/>
    </source>
</evidence>
<evidence type="ECO:0000256" key="3">
    <source>
        <dbReference type="ARBA" id="ARBA00022833"/>
    </source>
</evidence>
<keyword evidence="7" id="KW-1185">Reference proteome</keyword>
<dbReference type="PROSITE" id="PS50089">
    <property type="entry name" value="ZF_RING_2"/>
    <property type="match status" value="1"/>
</dbReference>
<dbReference type="AlphaFoldDB" id="A0A1Y2G5G5"/>
<dbReference type="InterPro" id="IPR013083">
    <property type="entry name" value="Znf_RING/FYVE/PHD"/>
</dbReference>
<name>A0A1Y2G5G5_9BASI</name>
<keyword evidence="1" id="KW-0479">Metal-binding</keyword>
<dbReference type="GO" id="GO:0008270">
    <property type="term" value="F:zinc ion binding"/>
    <property type="evidence" value="ECO:0007669"/>
    <property type="project" value="UniProtKB-KW"/>
</dbReference>
<dbReference type="STRING" id="106004.A0A1Y2G5G5"/>
<dbReference type="Proteomes" id="UP000193467">
    <property type="component" value="Unassembled WGS sequence"/>
</dbReference>
<evidence type="ECO:0000256" key="2">
    <source>
        <dbReference type="ARBA" id="ARBA00022771"/>
    </source>
</evidence>
<comment type="caution">
    <text evidence="6">The sequence shown here is derived from an EMBL/GenBank/DDBJ whole genome shotgun (WGS) entry which is preliminary data.</text>
</comment>
<evidence type="ECO:0000259" key="5">
    <source>
        <dbReference type="PROSITE" id="PS50089"/>
    </source>
</evidence>
<dbReference type="Gene3D" id="3.30.40.10">
    <property type="entry name" value="Zinc/RING finger domain, C3HC4 (zinc finger)"/>
    <property type="match status" value="1"/>
</dbReference>
<sequence>MGFALELALDDPADLEPFICSICQELYSDPVHLGCPDDHVYCASCLADHIKSTSNVARTVQCPLCRARVRADHSRPGLFIRRQLDRLRVRCSASDCSWTGRLGDNHHQECEKQITSCTYTDAASGDRCDWRGPIPALGEHDAVCPLKPVACPGRAVRHHSVDGISIVMNRSAPTSGAPTLVLSALGNKLIPRLGAATDAPSSRWTAAPFEDVAMNERPTKPTALVYTCAWVDKRLRLRRRTGCDCSPRSASRSCRLRSMG</sequence>
<evidence type="ECO:0000313" key="7">
    <source>
        <dbReference type="Proteomes" id="UP000193467"/>
    </source>
</evidence>
<gene>
    <name evidence="6" type="ORF">BCR35DRAFT_106083</name>
</gene>
<evidence type="ECO:0000256" key="1">
    <source>
        <dbReference type="ARBA" id="ARBA00022723"/>
    </source>
</evidence>
<evidence type="ECO:0000313" key="6">
    <source>
        <dbReference type="EMBL" id="ORY90741.1"/>
    </source>
</evidence>
<dbReference type="InterPro" id="IPR018957">
    <property type="entry name" value="Znf_C3HC4_RING-type"/>
</dbReference>
<dbReference type="OrthoDB" id="6270329at2759"/>
<keyword evidence="3" id="KW-0862">Zinc</keyword>